<dbReference type="GO" id="GO:0005634">
    <property type="term" value="C:nucleus"/>
    <property type="evidence" value="ECO:0007669"/>
    <property type="project" value="TreeGrafter"/>
</dbReference>
<protein>
    <recommendedName>
        <fullName evidence="2">J domain-containing protein</fullName>
    </recommendedName>
</protein>
<gene>
    <name evidence="3" type="ORF">CANINC_001200</name>
</gene>
<dbReference type="SUPFAM" id="SSF46565">
    <property type="entry name" value="Chaperone J-domain"/>
    <property type="match status" value="1"/>
</dbReference>
<dbReference type="AlphaFoldDB" id="A0A4T0X4L9"/>
<dbReference type="EMBL" id="SELW01000170">
    <property type="protein sequence ID" value="TID30193.1"/>
    <property type="molecule type" value="Genomic_DNA"/>
</dbReference>
<dbReference type="Gene3D" id="1.10.287.110">
    <property type="entry name" value="DnaJ domain"/>
    <property type="match status" value="1"/>
</dbReference>
<dbReference type="SMART" id="SM00271">
    <property type="entry name" value="DnaJ"/>
    <property type="match status" value="1"/>
</dbReference>
<dbReference type="GO" id="GO:0005737">
    <property type="term" value="C:cytoplasm"/>
    <property type="evidence" value="ECO:0007669"/>
    <property type="project" value="TreeGrafter"/>
</dbReference>
<organism evidence="3 4">
    <name type="scientific">Pichia inconspicua</name>
    <dbReference type="NCBI Taxonomy" id="52247"/>
    <lineage>
        <taxon>Eukaryota</taxon>
        <taxon>Fungi</taxon>
        <taxon>Dikarya</taxon>
        <taxon>Ascomycota</taxon>
        <taxon>Saccharomycotina</taxon>
        <taxon>Pichiomycetes</taxon>
        <taxon>Pichiales</taxon>
        <taxon>Pichiaceae</taxon>
        <taxon>Pichia</taxon>
    </lineage>
</organism>
<accession>A0A4T0X4L9</accession>
<evidence type="ECO:0000259" key="2">
    <source>
        <dbReference type="PROSITE" id="PS50076"/>
    </source>
</evidence>
<keyword evidence="4" id="KW-1185">Reference proteome</keyword>
<reference evidence="3 4" key="1">
    <citation type="journal article" date="2019" name="Front. Genet.">
        <title>Whole-Genome Sequencing of the Opportunistic Yeast Pathogen Candida inconspicua Uncovers Its Hybrid Origin.</title>
        <authorList>
            <person name="Mixao V."/>
            <person name="Hansen A.P."/>
            <person name="Saus E."/>
            <person name="Boekhout T."/>
            <person name="Lass-Florl C."/>
            <person name="Gabaldon T."/>
        </authorList>
    </citation>
    <scope>NUCLEOTIDE SEQUENCE [LARGE SCALE GENOMIC DNA]</scope>
    <source>
        <strain evidence="3 4">CBS 180</strain>
    </source>
</reference>
<feature type="domain" description="J" evidence="2">
    <location>
        <begin position="9"/>
        <end position="71"/>
    </location>
</feature>
<dbReference type="InterPro" id="IPR036869">
    <property type="entry name" value="J_dom_sf"/>
</dbReference>
<dbReference type="PANTHER" id="PTHR44144">
    <property type="entry name" value="DNAJ HOMOLOG SUBFAMILY C MEMBER 9"/>
    <property type="match status" value="1"/>
</dbReference>
<dbReference type="CDD" id="cd06257">
    <property type="entry name" value="DnaJ"/>
    <property type="match status" value="1"/>
</dbReference>
<dbReference type="InterPro" id="IPR001623">
    <property type="entry name" value="DnaJ_domain"/>
</dbReference>
<dbReference type="Pfam" id="PF00226">
    <property type="entry name" value="DnaJ"/>
    <property type="match status" value="1"/>
</dbReference>
<feature type="compositionally biased region" description="Basic residues" evidence="1">
    <location>
        <begin position="213"/>
        <end position="225"/>
    </location>
</feature>
<feature type="region of interest" description="Disordered" evidence="1">
    <location>
        <begin position="201"/>
        <end position="225"/>
    </location>
</feature>
<evidence type="ECO:0000313" key="4">
    <source>
        <dbReference type="Proteomes" id="UP000307173"/>
    </source>
</evidence>
<dbReference type="PANTHER" id="PTHR44144:SF1">
    <property type="entry name" value="DNAJ HOMOLOG SUBFAMILY C MEMBER 9"/>
    <property type="match status" value="1"/>
</dbReference>
<dbReference type="OrthoDB" id="110024at2759"/>
<name>A0A4T0X4L9_9ASCO</name>
<comment type="caution">
    <text evidence="3">The sequence shown here is derived from an EMBL/GenBank/DDBJ whole genome shotgun (WGS) entry which is preliminary data.</text>
</comment>
<evidence type="ECO:0000256" key="1">
    <source>
        <dbReference type="SAM" id="MobiDB-lite"/>
    </source>
</evidence>
<proteinExistence type="predicted"/>
<dbReference type="PROSITE" id="PS50076">
    <property type="entry name" value="DNAJ_2"/>
    <property type="match status" value="1"/>
</dbReference>
<dbReference type="Proteomes" id="UP000307173">
    <property type="component" value="Unassembled WGS sequence"/>
</dbReference>
<dbReference type="InterPro" id="IPR052594">
    <property type="entry name" value="J_domain-containing_protein"/>
</dbReference>
<dbReference type="GO" id="GO:0031072">
    <property type="term" value="F:heat shock protein binding"/>
    <property type="evidence" value="ECO:0007669"/>
    <property type="project" value="TreeGrafter"/>
</dbReference>
<evidence type="ECO:0000313" key="3">
    <source>
        <dbReference type="EMBL" id="TID30193.1"/>
    </source>
</evidence>
<sequence length="225" mass="26116">MSDTDININPYEVLGVDKTSELSAIKKAYHKLCLKYHPDKNEGFRKEFDNVQLAYLTLSDEGKRKIYDTTGRLDGQGDIVDWEWKFAEVTKEMIEKDRKEYQGSKEEEEDVRRELIRLKGNMEGLFEVKIIEEDKLNLPKWDNYVKNRSKIIQKLEKRRLREAKAAAAAATKDTDETSSTGDLNSLQALILKNSKRHRSAMDDILEKYSQPPKKSKTKAKKAKRT</sequence>
<dbReference type="PRINTS" id="PR00625">
    <property type="entry name" value="JDOMAIN"/>
</dbReference>